<organism evidence="2 3">
    <name type="scientific">Baekduia soli</name>
    <dbReference type="NCBI Taxonomy" id="496014"/>
    <lineage>
        <taxon>Bacteria</taxon>
        <taxon>Bacillati</taxon>
        <taxon>Actinomycetota</taxon>
        <taxon>Thermoleophilia</taxon>
        <taxon>Solirubrobacterales</taxon>
        <taxon>Baekduiaceae</taxon>
        <taxon>Baekduia</taxon>
    </lineage>
</organism>
<gene>
    <name evidence="2" type="ORF">FSW04_08450</name>
</gene>
<reference evidence="2 3" key="1">
    <citation type="journal article" date="2018" name="J. Microbiol.">
        <title>Baekduia soli gen. nov., sp. nov., a novel bacterium isolated from the soil of Baekdu Mountain and proposal of a novel family name, Baekduiaceae fam. nov.</title>
        <authorList>
            <person name="An D.S."/>
            <person name="Siddiqi M.Z."/>
            <person name="Kim K.H."/>
            <person name="Yu H.S."/>
            <person name="Im W.T."/>
        </authorList>
    </citation>
    <scope>NUCLEOTIDE SEQUENCE [LARGE SCALE GENOMIC DNA]</scope>
    <source>
        <strain evidence="2 3">BR7-21</strain>
    </source>
</reference>
<name>A0A5B8U4M3_9ACTN</name>
<dbReference type="RefSeq" id="WP_146918243.1">
    <property type="nucleotide sequence ID" value="NZ_CP042430.1"/>
</dbReference>
<evidence type="ECO:0000313" key="3">
    <source>
        <dbReference type="Proteomes" id="UP000321805"/>
    </source>
</evidence>
<feature type="compositionally biased region" description="Low complexity" evidence="1">
    <location>
        <begin position="196"/>
        <end position="206"/>
    </location>
</feature>
<feature type="compositionally biased region" description="Low complexity" evidence="1">
    <location>
        <begin position="232"/>
        <end position="242"/>
    </location>
</feature>
<evidence type="ECO:0000256" key="1">
    <source>
        <dbReference type="SAM" id="MobiDB-lite"/>
    </source>
</evidence>
<dbReference type="OrthoDB" id="3541690at2"/>
<evidence type="ECO:0000313" key="2">
    <source>
        <dbReference type="EMBL" id="QEC47602.1"/>
    </source>
</evidence>
<feature type="region of interest" description="Disordered" evidence="1">
    <location>
        <begin position="137"/>
        <end position="242"/>
    </location>
</feature>
<sequence>MADDPVDELYGLPPADFVAQRDALARRLRQDGDRERAVAVKALGRPTRAAWAVNRLVRDRPEEIGALLEAGEALAAAQEQLLDGADAGVLRAAAEASRRLVDALAQEAEADGATRDRVRATLHAATVDPAVRAEVAAGRLTKERSASGFGPEAPGDRRRSGARGAGRRAATGRKGAAGGGRGAAAARNGKDKDNGAAASAKAATREPPAPRPDPRVARRRRDALRRAKEAEATAQGAVAGAQRALEQVEATVQERRRDLERAEAALSAARARRERAEQAADG</sequence>
<proteinExistence type="predicted"/>
<dbReference type="KEGG" id="bsol:FSW04_08450"/>
<protein>
    <submittedName>
        <fullName evidence="2">Uncharacterized protein</fullName>
    </submittedName>
</protein>
<dbReference type="Proteomes" id="UP000321805">
    <property type="component" value="Chromosome"/>
</dbReference>
<keyword evidence="3" id="KW-1185">Reference proteome</keyword>
<dbReference type="EMBL" id="CP042430">
    <property type="protein sequence ID" value="QEC47602.1"/>
    <property type="molecule type" value="Genomic_DNA"/>
</dbReference>
<dbReference type="AlphaFoldDB" id="A0A5B8U4M3"/>
<accession>A0A5B8U4M3</accession>